<dbReference type="InterPro" id="IPR008257">
    <property type="entry name" value="Pept_M19"/>
</dbReference>
<reference evidence="3" key="2">
    <citation type="submission" date="2024-08" db="UniProtKB">
        <authorList>
            <consortium name="EnsemblMetazoa"/>
        </authorList>
    </citation>
    <scope>IDENTIFICATION</scope>
</reference>
<keyword evidence="4" id="KW-1185">Reference proteome</keyword>
<dbReference type="GO" id="GO:0098552">
    <property type="term" value="C:side of membrane"/>
    <property type="evidence" value="ECO:0007669"/>
    <property type="project" value="UniProtKB-KW"/>
</dbReference>
<dbReference type="RefSeq" id="XP_019768567.1">
    <property type="nucleotide sequence ID" value="XM_019913008.2"/>
</dbReference>
<feature type="transmembrane region" description="Helical" evidence="2">
    <location>
        <begin position="108"/>
        <end position="131"/>
    </location>
</feature>
<keyword evidence="1" id="KW-0378">Hydrolase</keyword>
<comment type="cofactor">
    <cofactor evidence="1">
        <name>Zn(2+)</name>
        <dbReference type="ChEBI" id="CHEBI:29105"/>
    </cofactor>
</comment>
<dbReference type="GO" id="GO:0046872">
    <property type="term" value="F:metal ion binding"/>
    <property type="evidence" value="ECO:0007669"/>
    <property type="project" value="UniProtKB-UniRule"/>
</dbReference>
<dbReference type="PANTHER" id="PTHR10443">
    <property type="entry name" value="MICROSOMAL DIPEPTIDASE"/>
    <property type="match status" value="1"/>
</dbReference>
<dbReference type="InterPro" id="IPR032466">
    <property type="entry name" value="Metal_Hydrolase"/>
</dbReference>
<keyword evidence="2" id="KW-0472">Membrane</keyword>
<comment type="subunit">
    <text evidence="1">Homodimer; disulfide-linked.</text>
</comment>
<keyword evidence="1" id="KW-0336">GPI-anchor</keyword>
<dbReference type="KEGG" id="dpa:109543335"/>
<accession>A0AAR5Q5S0</accession>
<keyword evidence="1" id="KW-0449">Lipoprotein</keyword>
<reference evidence="4" key="1">
    <citation type="journal article" date="2013" name="Genome Biol.">
        <title>Draft genome of the mountain pine beetle, Dendroctonus ponderosae Hopkins, a major forest pest.</title>
        <authorList>
            <person name="Keeling C.I."/>
            <person name="Yuen M.M."/>
            <person name="Liao N.Y."/>
            <person name="Docking T.R."/>
            <person name="Chan S.K."/>
            <person name="Taylor G.A."/>
            <person name="Palmquist D.L."/>
            <person name="Jackman S.D."/>
            <person name="Nguyen A."/>
            <person name="Li M."/>
            <person name="Henderson H."/>
            <person name="Janes J.K."/>
            <person name="Zhao Y."/>
            <person name="Pandoh P."/>
            <person name="Moore R."/>
            <person name="Sperling F.A."/>
            <person name="Huber D.P."/>
            <person name="Birol I."/>
            <person name="Jones S.J."/>
            <person name="Bohlmann J."/>
        </authorList>
    </citation>
    <scope>NUCLEOTIDE SEQUENCE</scope>
</reference>
<proteinExistence type="inferred from homology"/>
<keyword evidence="1" id="KW-0482">Metalloprotease</keyword>
<dbReference type="CDD" id="cd01301">
    <property type="entry name" value="rDP_like"/>
    <property type="match status" value="1"/>
</dbReference>
<keyword evidence="2" id="KW-0812">Transmembrane</keyword>
<keyword evidence="1" id="KW-0325">Glycoprotein</keyword>
<dbReference type="AlphaFoldDB" id="A0AAR5Q5S0"/>
<dbReference type="SUPFAM" id="SSF51556">
    <property type="entry name" value="Metallo-dependent hydrolases"/>
    <property type="match status" value="1"/>
</dbReference>
<protein>
    <recommendedName>
        <fullName evidence="1">Dipeptidase</fullName>
        <ecNumber evidence="1">3.4.13.19</ecNumber>
    </recommendedName>
</protein>
<keyword evidence="1" id="KW-0479">Metal-binding</keyword>
<evidence type="ECO:0000256" key="2">
    <source>
        <dbReference type="SAM" id="Phobius"/>
    </source>
</evidence>
<dbReference type="Pfam" id="PF01244">
    <property type="entry name" value="Peptidase_M19"/>
    <property type="match status" value="1"/>
</dbReference>
<comment type="subcellular location">
    <subcellularLocation>
        <location evidence="1">Membrane</location>
        <topology evidence="1">Lipid-anchor</topology>
        <topology evidence="1">GPI-anchor</topology>
    </subcellularLocation>
</comment>
<keyword evidence="1" id="KW-1015">Disulfide bond</keyword>
<keyword evidence="2" id="KW-1133">Transmembrane helix</keyword>
<dbReference type="Proteomes" id="UP000019118">
    <property type="component" value="Unassembled WGS sequence"/>
</dbReference>
<comment type="catalytic activity">
    <reaction evidence="1">
        <text>an L-aminoacyl-L-amino acid + H2O = 2 an L-alpha-amino acid</text>
        <dbReference type="Rhea" id="RHEA:48940"/>
        <dbReference type="ChEBI" id="CHEBI:15377"/>
        <dbReference type="ChEBI" id="CHEBI:59869"/>
        <dbReference type="ChEBI" id="CHEBI:77460"/>
        <dbReference type="EC" id="3.4.13.19"/>
    </reaction>
</comment>
<name>A0AAR5Q5S0_DENPD</name>
<keyword evidence="1" id="KW-0224">Dipeptidase</keyword>
<dbReference type="PANTHER" id="PTHR10443:SF12">
    <property type="entry name" value="DIPEPTIDASE"/>
    <property type="match status" value="1"/>
</dbReference>
<dbReference type="EnsemblMetazoa" id="XM_019913008.1">
    <property type="protein sequence ID" value="XP_019768567.1"/>
    <property type="gene ID" value="LOC109543335"/>
</dbReference>
<dbReference type="PROSITE" id="PS51365">
    <property type="entry name" value="RENAL_DIPEPTIDASE_2"/>
    <property type="match status" value="1"/>
</dbReference>
<evidence type="ECO:0000313" key="3">
    <source>
        <dbReference type="EnsemblMetazoa" id="XP_019768567.1"/>
    </source>
</evidence>
<evidence type="ECO:0000313" key="4">
    <source>
        <dbReference type="Proteomes" id="UP000019118"/>
    </source>
</evidence>
<sequence length="512" mass="57064">MGQRACEGLDPELLQHIRECPCPCDHMGYGNYLDYQQIPPCPPYPALSRETSFNAVPHPQISREHPYHDVIRNYHHGVPRDLYYPYEYDSCSCSSGSDTSRSNGRGPWCVCLVVCVVVATLTAGLGLPLALGPHDVGHLSSQERLDLVKKLLKESPLIDGHNDLPWNLRKFEHNQLNQLNLSKMRAEEPWSSSKWSHTDLSRLVAGGVGAQFWSAYVPCRAQHKDAVQITLEQIDAIERLVQREKHTLEMAHAVDDIRTVHKEGKIASLIGVEGGHALGNSLAVLRTFYNLGARYLTITHSCDTPWATGQDTITRDGLSDFGKNVVKEMNRLGMIVDLSHSSVYTAVSAINVSAAPVIFSHSAAYTLCNSSRNVPDEVLRMVARNGGIVMVNFYAYHVACGINATMKDVIKHINHIRKVAGIEHVGIGAGYDGINVTPSALEDVSRYPYLFAELLADPTWSEKDIRALAGLNFLRVFEEVEKIRDEWRKMDMLPFEQLGPKRNVDECISKNS</sequence>
<keyword evidence="1" id="KW-0862">Zinc</keyword>
<dbReference type="Gene3D" id="3.20.20.140">
    <property type="entry name" value="Metal-dependent hydrolases"/>
    <property type="match status" value="1"/>
</dbReference>
<comment type="similarity">
    <text evidence="1">Belongs to the metallo-dependent hydrolases superfamily. Peptidase M19 family.</text>
</comment>
<evidence type="ECO:0000256" key="1">
    <source>
        <dbReference type="RuleBase" id="RU341113"/>
    </source>
</evidence>
<dbReference type="EC" id="3.4.13.19" evidence="1"/>
<keyword evidence="1" id="KW-0645">Protease</keyword>
<dbReference type="GeneID" id="109543335"/>
<dbReference type="GO" id="GO:0070573">
    <property type="term" value="F:metallodipeptidase activity"/>
    <property type="evidence" value="ECO:0007669"/>
    <property type="project" value="InterPro"/>
</dbReference>
<organism evidence="3 4">
    <name type="scientific">Dendroctonus ponderosae</name>
    <name type="common">Mountain pine beetle</name>
    <dbReference type="NCBI Taxonomy" id="77166"/>
    <lineage>
        <taxon>Eukaryota</taxon>
        <taxon>Metazoa</taxon>
        <taxon>Ecdysozoa</taxon>
        <taxon>Arthropoda</taxon>
        <taxon>Hexapoda</taxon>
        <taxon>Insecta</taxon>
        <taxon>Pterygota</taxon>
        <taxon>Neoptera</taxon>
        <taxon>Endopterygota</taxon>
        <taxon>Coleoptera</taxon>
        <taxon>Polyphaga</taxon>
        <taxon>Cucujiformia</taxon>
        <taxon>Curculionidae</taxon>
        <taxon>Scolytinae</taxon>
        <taxon>Dendroctonus</taxon>
    </lineage>
</organism>
<dbReference type="GO" id="GO:0006508">
    <property type="term" value="P:proteolysis"/>
    <property type="evidence" value="ECO:0007669"/>
    <property type="project" value="UniProtKB-KW"/>
</dbReference>